<comment type="similarity">
    <text evidence="2">Belongs to the GPC1 family.</text>
</comment>
<dbReference type="GO" id="GO:0006656">
    <property type="term" value="P:phosphatidylcholine biosynthetic process"/>
    <property type="evidence" value="ECO:0007669"/>
    <property type="project" value="TreeGrafter"/>
</dbReference>
<feature type="transmembrane region" description="Helical" evidence="14">
    <location>
        <begin position="416"/>
        <end position="438"/>
    </location>
</feature>
<evidence type="ECO:0000256" key="12">
    <source>
        <dbReference type="ARBA" id="ARBA00023315"/>
    </source>
</evidence>
<evidence type="ECO:0000256" key="2">
    <source>
        <dbReference type="ARBA" id="ARBA00006675"/>
    </source>
</evidence>
<dbReference type="EMBL" id="JAEHOE010000035">
    <property type="protein sequence ID" value="KAG2493754.1"/>
    <property type="molecule type" value="Genomic_DNA"/>
</dbReference>
<comment type="subcellular location">
    <subcellularLocation>
        <location evidence="1">Membrane</location>
        <topology evidence="1">Multi-pass membrane protein</topology>
    </subcellularLocation>
</comment>
<dbReference type="GO" id="GO:0016020">
    <property type="term" value="C:membrane"/>
    <property type="evidence" value="ECO:0007669"/>
    <property type="project" value="UniProtKB-SubCell"/>
</dbReference>
<evidence type="ECO:0000256" key="11">
    <source>
        <dbReference type="ARBA" id="ARBA00023264"/>
    </source>
</evidence>
<keyword evidence="11" id="KW-1208">Phospholipid metabolism</keyword>
<evidence type="ECO:0000313" key="15">
    <source>
        <dbReference type="EMBL" id="KAG2493754.1"/>
    </source>
</evidence>
<keyword evidence="5" id="KW-0808">Transferase</keyword>
<evidence type="ECO:0000256" key="3">
    <source>
        <dbReference type="ARBA" id="ARBA00019082"/>
    </source>
</evidence>
<dbReference type="PANTHER" id="PTHR31201:SF1">
    <property type="entry name" value="GLYCEROPHOSPHOCHOLINE ACYLTRANSFERASE 1"/>
    <property type="match status" value="1"/>
</dbReference>
<keyword evidence="10" id="KW-0594">Phospholipid biosynthesis</keyword>
<keyword evidence="8" id="KW-0443">Lipid metabolism</keyword>
<keyword evidence="16" id="KW-1185">Reference proteome</keyword>
<keyword evidence="9 14" id="KW-0472">Membrane</keyword>
<reference evidence="15" key="1">
    <citation type="journal article" date="2020" name="bioRxiv">
        <title>Comparative genomics of Chlamydomonas.</title>
        <authorList>
            <person name="Craig R.J."/>
            <person name="Hasan A.R."/>
            <person name="Ness R.W."/>
            <person name="Keightley P.D."/>
        </authorList>
    </citation>
    <scope>NUCLEOTIDE SEQUENCE</scope>
    <source>
        <strain evidence="15">CCAP 11/70</strain>
    </source>
</reference>
<accession>A0A835Y1Y3</accession>
<evidence type="ECO:0000256" key="13">
    <source>
        <dbReference type="SAM" id="MobiDB-lite"/>
    </source>
</evidence>
<sequence length="529" mass="53833">MSSALKDKTGLSIHACAATQVPSDRPAAAADVVATRKDGKAPDTVLREVAKGLGSKADTLWFLGGSVVLCVLVALVAFAPGCLPLAFVIFGAICLPWRIVHFVQRKWIFYIVDFCYFANFAALGFLLLAPTDTRLEAVVYVLCEGPLAAALVVWRCAWLLGSHSHCISVLIHLLPGLALFAHRFLPTVAPEARESPLAMGCRLWSALASVPAPLEGPSPSAATAAAAAAAAGLSGIAGSAAAGAAGAGAGAAGGSGLAGAGGLLQGALGLVSEAGAGVAARLLAAADVARGRVPCPSGCGGGGEGVTGGTGGDGFCTAGTGAKSPYGLVCYARPATLGWQGAPAVPDPAWLWLAAAPLAFYLAWQLFYYVVVQVIFRRFILTHGYETSYIGLAKRAHKAKSPLNDFVRRGGTGRRIFMYGLLQLLFTLAAGVVGVVAYQSVGLAALWQAVKLLTPLYYGAEQQCQRLPASQLRMAAAKLAEAGLLDPRALGPQPPPAAADSGPAPSRAPEAGAQAAVAVVGAKSDNKSS</sequence>
<evidence type="ECO:0000256" key="5">
    <source>
        <dbReference type="ARBA" id="ARBA00022679"/>
    </source>
</evidence>
<keyword evidence="12" id="KW-0012">Acyltransferase</keyword>
<evidence type="ECO:0000256" key="10">
    <source>
        <dbReference type="ARBA" id="ARBA00023209"/>
    </source>
</evidence>
<evidence type="ECO:0000256" key="14">
    <source>
        <dbReference type="SAM" id="Phobius"/>
    </source>
</evidence>
<feature type="transmembrane region" description="Helical" evidence="14">
    <location>
        <begin position="107"/>
        <end position="131"/>
    </location>
</feature>
<evidence type="ECO:0000256" key="7">
    <source>
        <dbReference type="ARBA" id="ARBA00022989"/>
    </source>
</evidence>
<dbReference type="InterPro" id="IPR021261">
    <property type="entry name" value="GPCAT"/>
</dbReference>
<evidence type="ECO:0000256" key="4">
    <source>
        <dbReference type="ARBA" id="ARBA00022516"/>
    </source>
</evidence>
<comment type="caution">
    <text evidence="15">The sequence shown here is derived from an EMBL/GenBank/DDBJ whole genome shotgun (WGS) entry which is preliminary data.</text>
</comment>
<proteinExistence type="inferred from homology"/>
<feature type="region of interest" description="Disordered" evidence="13">
    <location>
        <begin position="486"/>
        <end position="512"/>
    </location>
</feature>
<organism evidence="15 16">
    <name type="scientific">Edaphochlamys debaryana</name>
    <dbReference type="NCBI Taxonomy" id="47281"/>
    <lineage>
        <taxon>Eukaryota</taxon>
        <taxon>Viridiplantae</taxon>
        <taxon>Chlorophyta</taxon>
        <taxon>core chlorophytes</taxon>
        <taxon>Chlorophyceae</taxon>
        <taxon>CS clade</taxon>
        <taxon>Chlamydomonadales</taxon>
        <taxon>Chlamydomonadales incertae sedis</taxon>
        <taxon>Edaphochlamys</taxon>
    </lineage>
</organism>
<dbReference type="Pfam" id="PF10998">
    <property type="entry name" value="DUF2838"/>
    <property type="match status" value="1"/>
</dbReference>
<protein>
    <recommendedName>
        <fullName evidence="3">Glycerophosphocholine acyltransferase 1</fullName>
    </recommendedName>
</protein>
<evidence type="ECO:0000256" key="9">
    <source>
        <dbReference type="ARBA" id="ARBA00023136"/>
    </source>
</evidence>
<evidence type="ECO:0000256" key="8">
    <source>
        <dbReference type="ARBA" id="ARBA00023098"/>
    </source>
</evidence>
<name>A0A835Y1Y3_9CHLO</name>
<dbReference type="PANTHER" id="PTHR31201">
    <property type="entry name" value="OS01G0585100 PROTEIN"/>
    <property type="match status" value="1"/>
</dbReference>
<feature type="transmembrane region" description="Helical" evidence="14">
    <location>
        <begin position="349"/>
        <end position="371"/>
    </location>
</feature>
<keyword evidence="4" id="KW-0444">Lipid biosynthesis</keyword>
<dbReference type="GO" id="GO:0016746">
    <property type="term" value="F:acyltransferase activity"/>
    <property type="evidence" value="ECO:0007669"/>
    <property type="project" value="UniProtKB-KW"/>
</dbReference>
<dbReference type="Proteomes" id="UP000612055">
    <property type="component" value="Unassembled WGS sequence"/>
</dbReference>
<dbReference type="OrthoDB" id="406287at2759"/>
<evidence type="ECO:0000256" key="6">
    <source>
        <dbReference type="ARBA" id="ARBA00022692"/>
    </source>
</evidence>
<gene>
    <name evidence="15" type="ORF">HYH03_007976</name>
</gene>
<feature type="compositionally biased region" description="Low complexity" evidence="13">
    <location>
        <begin position="498"/>
        <end position="512"/>
    </location>
</feature>
<keyword evidence="6 14" id="KW-0812">Transmembrane</keyword>
<evidence type="ECO:0000313" key="16">
    <source>
        <dbReference type="Proteomes" id="UP000612055"/>
    </source>
</evidence>
<feature type="transmembrane region" description="Helical" evidence="14">
    <location>
        <begin position="62"/>
        <end position="95"/>
    </location>
</feature>
<keyword evidence="7 14" id="KW-1133">Transmembrane helix</keyword>
<dbReference type="AlphaFoldDB" id="A0A835Y1Y3"/>
<evidence type="ECO:0000256" key="1">
    <source>
        <dbReference type="ARBA" id="ARBA00004141"/>
    </source>
</evidence>